<evidence type="ECO:0000313" key="16">
    <source>
        <dbReference type="Proteomes" id="UP000031397"/>
    </source>
</evidence>
<dbReference type="PANTHER" id="PTHR43024">
    <property type="entry name" value="UDP-N-ACETYLMURAMOYL-TRIPEPTIDE--D-ALANYL-D-ALANINE LIGASE"/>
    <property type="match status" value="1"/>
</dbReference>
<dbReference type="GO" id="GO:0008766">
    <property type="term" value="F:UDP-N-acetylmuramoylalanyl-D-glutamyl-2,6-diaminopimelate-D-alanyl-D-alanine ligase activity"/>
    <property type="evidence" value="ECO:0007669"/>
    <property type="project" value="RHEA"/>
</dbReference>
<dbReference type="Proteomes" id="UP000031397">
    <property type="component" value="Unassembled WGS sequence"/>
</dbReference>
<evidence type="ECO:0000256" key="5">
    <source>
        <dbReference type="ARBA" id="ARBA00022840"/>
    </source>
</evidence>
<evidence type="ECO:0000256" key="11">
    <source>
        <dbReference type="RuleBase" id="RU004136"/>
    </source>
</evidence>
<comment type="pathway">
    <text evidence="10 11">Cell wall biogenesis; peptidoglycan biosynthesis.</text>
</comment>
<sequence length="458" mass="50744">MKMNLLEIAKAVNGDLNSKKYENVDVTGVSFDSRKLKPNDLFVPLTGKHDGHDFIASAIENGASATFWNKSRSEDAPKGFPVILVDDTLKALQDLSSHYLNKINPKVVAITGSNGKTTTKDMIASILATQFNVCKTHANFNNEIGVPITILSMESNTEYLVVEMGMDRPGQLDFLSKLVKPDIAVITMIGEAHIEFFGTRDKIADAKMEITHGLRPDGVFVYDGDEPLLNERAKELDVEKLTFGRKDTNDIYPKDVFDGDHETTFKTNKLGNMKFTIPLIGDYNVNNALAAIEVGELAEILPANMRGALDHTNFTNNRTEWVKGANGEMILSDVYNSNPSALKAVLKAFQDTHLDGKRIAVLGDMLELGDHAQEMHEGISDAINPQLIQQVYLVGPLMKSLYKMLQKKYPNQNNLHYYATDQLDQLAKDLDPQLSTGDEVLLKGSHGIHLEQVLKALE</sequence>
<dbReference type="InterPro" id="IPR051046">
    <property type="entry name" value="MurCDEF_CellWall_CoF430Synth"/>
</dbReference>
<dbReference type="UniPathway" id="UPA00219"/>
<dbReference type="EMBL" id="JOJZ01000024">
    <property type="protein sequence ID" value="KID41039.1"/>
    <property type="molecule type" value="Genomic_DNA"/>
</dbReference>
<keyword evidence="2 10" id="KW-0436">Ligase</keyword>
<dbReference type="GO" id="GO:0051301">
    <property type="term" value="P:cell division"/>
    <property type="evidence" value="ECO:0007669"/>
    <property type="project" value="UniProtKB-KW"/>
</dbReference>
<dbReference type="GO" id="GO:0005524">
    <property type="term" value="F:ATP binding"/>
    <property type="evidence" value="ECO:0007669"/>
    <property type="project" value="UniProtKB-UniRule"/>
</dbReference>
<feature type="domain" description="Mur ligase C-terminal" evidence="13">
    <location>
        <begin position="318"/>
        <end position="445"/>
    </location>
</feature>
<reference evidence="15 16" key="1">
    <citation type="submission" date="2014-06" db="EMBL/GenBank/DDBJ databases">
        <title>Functional and comparative genomic analyses of the Drosophila gut microbiota identify candidate symbiosis factors.</title>
        <authorList>
            <person name="Newell P.D."/>
            <person name="Chaston J.M."/>
            <person name="Douglas A.E."/>
        </authorList>
    </citation>
    <scope>NUCLEOTIDE SEQUENCE [LARGE SCALE GENOMIC DNA]</scope>
    <source>
        <strain evidence="15 16">DmCS_002</strain>
    </source>
</reference>
<evidence type="ECO:0000256" key="9">
    <source>
        <dbReference type="ARBA" id="ARBA00023316"/>
    </source>
</evidence>
<dbReference type="GO" id="GO:0071555">
    <property type="term" value="P:cell wall organization"/>
    <property type="evidence" value="ECO:0007669"/>
    <property type="project" value="UniProtKB-KW"/>
</dbReference>
<dbReference type="Pfam" id="PF02875">
    <property type="entry name" value="Mur_ligase_C"/>
    <property type="match status" value="1"/>
</dbReference>
<keyword evidence="3 10" id="KW-0132">Cell division</keyword>
<dbReference type="InterPro" id="IPR036565">
    <property type="entry name" value="Mur-like_cat_sf"/>
</dbReference>
<dbReference type="GeneID" id="74913846"/>
<dbReference type="InterPro" id="IPR004101">
    <property type="entry name" value="Mur_ligase_C"/>
</dbReference>
<comment type="similarity">
    <text evidence="10">Belongs to the MurCDEF family. MurF subfamily.</text>
</comment>
<dbReference type="RefSeq" id="WP_039144968.1">
    <property type="nucleotide sequence ID" value="NZ_JOJZ01000024.1"/>
</dbReference>
<dbReference type="EC" id="6.3.2.10" evidence="10 11"/>
<dbReference type="InterPro" id="IPR013221">
    <property type="entry name" value="Mur_ligase_cen"/>
</dbReference>
<keyword evidence="4 10" id="KW-0547">Nucleotide-binding</keyword>
<evidence type="ECO:0000256" key="3">
    <source>
        <dbReference type="ARBA" id="ARBA00022618"/>
    </source>
</evidence>
<dbReference type="AlphaFoldDB" id="A0A0C1M413"/>
<keyword evidence="1 10" id="KW-0963">Cytoplasm</keyword>
<dbReference type="NCBIfam" id="TIGR01143">
    <property type="entry name" value="murF"/>
    <property type="match status" value="1"/>
</dbReference>
<name>A0A0C1M413_9LACO</name>
<comment type="subcellular location">
    <subcellularLocation>
        <location evidence="10 11">Cytoplasm</location>
    </subcellularLocation>
</comment>
<dbReference type="HAMAP" id="MF_02019">
    <property type="entry name" value="MurF"/>
    <property type="match status" value="1"/>
</dbReference>
<dbReference type="PANTHER" id="PTHR43024:SF1">
    <property type="entry name" value="UDP-N-ACETYLMURAMOYL-TRIPEPTIDE--D-ALANYL-D-ALANINE LIGASE"/>
    <property type="match status" value="1"/>
</dbReference>
<dbReference type="GO" id="GO:0047480">
    <property type="term" value="F:UDP-N-acetylmuramoyl-tripeptide-D-alanyl-D-alanine ligase activity"/>
    <property type="evidence" value="ECO:0007669"/>
    <property type="project" value="UniProtKB-UniRule"/>
</dbReference>
<dbReference type="OrthoDB" id="9801978at2"/>
<dbReference type="PATRIC" id="fig|1614.7.peg.1124"/>
<evidence type="ECO:0000259" key="13">
    <source>
        <dbReference type="Pfam" id="PF02875"/>
    </source>
</evidence>
<evidence type="ECO:0000259" key="14">
    <source>
        <dbReference type="Pfam" id="PF08245"/>
    </source>
</evidence>
<keyword evidence="16" id="KW-1185">Reference proteome</keyword>
<comment type="catalytic activity">
    <reaction evidence="10">
        <text>UDP-N-acetyl-alpha-D-muramoyl-L-alanyl-gamma-D-glutamyl-L-lysine + D-alanyl-D-alanine + ATP = UDP-N-acetyl-alpha-D-muramoyl-L-alanyl-gamma-D-glutamyl-L-lysyl-D-alanyl-D-alanine + ADP + phosphate + H(+)</text>
        <dbReference type="Rhea" id="RHEA:16085"/>
        <dbReference type="ChEBI" id="CHEBI:15378"/>
        <dbReference type="ChEBI" id="CHEBI:30616"/>
        <dbReference type="ChEBI" id="CHEBI:43474"/>
        <dbReference type="ChEBI" id="CHEBI:57822"/>
        <dbReference type="ChEBI" id="CHEBI:70758"/>
        <dbReference type="ChEBI" id="CHEBI:83903"/>
        <dbReference type="ChEBI" id="CHEBI:456216"/>
        <dbReference type="EC" id="6.3.2.10"/>
    </reaction>
</comment>
<feature type="binding site" evidence="10">
    <location>
        <begin position="112"/>
        <end position="118"/>
    </location>
    <ligand>
        <name>ATP</name>
        <dbReference type="ChEBI" id="CHEBI:30616"/>
    </ligand>
</feature>
<evidence type="ECO:0000259" key="12">
    <source>
        <dbReference type="Pfam" id="PF01225"/>
    </source>
</evidence>
<feature type="domain" description="Mur ligase central" evidence="14">
    <location>
        <begin position="110"/>
        <end position="294"/>
    </location>
</feature>
<comment type="caution">
    <text evidence="15">The sequence shown here is derived from an EMBL/GenBank/DDBJ whole genome shotgun (WGS) entry which is preliminary data.</text>
</comment>
<evidence type="ECO:0000256" key="7">
    <source>
        <dbReference type="ARBA" id="ARBA00022984"/>
    </source>
</evidence>
<feature type="domain" description="Mur ligase N-terminal catalytic" evidence="12">
    <location>
        <begin position="26"/>
        <end position="99"/>
    </location>
</feature>
<evidence type="ECO:0000313" key="15">
    <source>
        <dbReference type="EMBL" id="KID41039.1"/>
    </source>
</evidence>
<gene>
    <name evidence="10" type="primary">murF</name>
    <name evidence="15" type="ORF">LfDm3_1185</name>
</gene>
<dbReference type="Gene3D" id="3.40.1190.10">
    <property type="entry name" value="Mur-like, catalytic domain"/>
    <property type="match status" value="1"/>
</dbReference>
<proteinExistence type="inferred from homology"/>
<dbReference type="InterPro" id="IPR000713">
    <property type="entry name" value="Mur_ligase_N"/>
</dbReference>
<keyword evidence="8 10" id="KW-0131">Cell cycle</keyword>
<dbReference type="GO" id="GO:0008360">
    <property type="term" value="P:regulation of cell shape"/>
    <property type="evidence" value="ECO:0007669"/>
    <property type="project" value="UniProtKB-KW"/>
</dbReference>
<dbReference type="GO" id="GO:0005737">
    <property type="term" value="C:cytoplasm"/>
    <property type="evidence" value="ECO:0007669"/>
    <property type="project" value="UniProtKB-SubCell"/>
</dbReference>
<keyword evidence="6 10" id="KW-0133">Cell shape</keyword>
<comment type="function">
    <text evidence="10 11">Involved in cell wall formation. Catalyzes the final step in the synthesis of UDP-N-acetylmuramoyl-pentapeptide, the precursor of murein.</text>
</comment>
<dbReference type="Gene3D" id="3.40.1390.10">
    <property type="entry name" value="MurE/MurF, N-terminal domain"/>
    <property type="match status" value="1"/>
</dbReference>
<keyword evidence="7 10" id="KW-0573">Peptidoglycan synthesis</keyword>
<evidence type="ECO:0000256" key="4">
    <source>
        <dbReference type="ARBA" id="ARBA00022741"/>
    </source>
</evidence>
<dbReference type="SUPFAM" id="SSF53244">
    <property type="entry name" value="MurD-like peptide ligases, peptide-binding domain"/>
    <property type="match status" value="1"/>
</dbReference>
<evidence type="ECO:0000256" key="10">
    <source>
        <dbReference type="HAMAP-Rule" id="MF_02019"/>
    </source>
</evidence>
<evidence type="ECO:0000256" key="2">
    <source>
        <dbReference type="ARBA" id="ARBA00022598"/>
    </source>
</evidence>
<keyword evidence="9 10" id="KW-0961">Cell wall biogenesis/degradation</keyword>
<accession>A0A0C1M413</accession>
<dbReference type="SUPFAM" id="SSF53623">
    <property type="entry name" value="MurD-like peptide ligases, catalytic domain"/>
    <property type="match status" value="1"/>
</dbReference>
<dbReference type="GO" id="GO:0009252">
    <property type="term" value="P:peptidoglycan biosynthetic process"/>
    <property type="evidence" value="ECO:0007669"/>
    <property type="project" value="UniProtKB-UniRule"/>
</dbReference>
<dbReference type="InterPro" id="IPR035911">
    <property type="entry name" value="MurE/MurF_N"/>
</dbReference>
<evidence type="ECO:0000256" key="6">
    <source>
        <dbReference type="ARBA" id="ARBA00022960"/>
    </source>
</evidence>
<evidence type="ECO:0000256" key="1">
    <source>
        <dbReference type="ARBA" id="ARBA00022490"/>
    </source>
</evidence>
<keyword evidence="5 10" id="KW-0067">ATP-binding</keyword>
<comment type="catalytic activity">
    <reaction evidence="11">
        <text>D-alanyl-D-alanine + UDP-N-acetyl-alpha-D-muramoyl-L-alanyl-gamma-D-glutamyl-meso-2,6-diaminopimelate + ATP = UDP-N-acetyl-alpha-D-muramoyl-L-alanyl-gamma-D-glutamyl-meso-2,6-diaminopimeloyl-D-alanyl-D-alanine + ADP + phosphate + H(+)</text>
        <dbReference type="Rhea" id="RHEA:28374"/>
        <dbReference type="ChEBI" id="CHEBI:15378"/>
        <dbReference type="ChEBI" id="CHEBI:30616"/>
        <dbReference type="ChEBI" id="CHEBI:43474"/>
        <dbReference type="ChEBI" id="CHEBI:57822"/>
        <dbReference type="ChEBI" id="CHEBI:61386"/>
        <dbReference type="ChEBI" id="CHEBI:83905"/>
        <dbReference type="ChEBI" id="CHEBI:456216"/>
        <dbReference type="EC" id="6.3.2.10"/>
    </reaction>
</comment>
<dbReference type="Gene3D" id="3.90.190.20">
    <property type="entry name" value="Mur ligase, C-terminal domain"/>
    <property type="match status" value="1"/>
</dbReference>
<dbReference type="Pfam" id="PF08245">
    <property type="entry name" value="Mur_ligase_M"/>
    <property type="match status" value="1"/>
</dbReference>
<dbReference type="InterPro" id="IPR036615">
    <property type="entry name" value="Mur_ligase_C_dom_sf"/>
</dbReference>
<dbReference type="InterPro" id="IPR005863">
    <property type="entry name" value="UDP-N-AcMur_synth"/>
</dbReference>
<organism evidence="15 16">
    <name type="scientific">Fructilactobacillus fructivorans</name>
    <dbReference type="NCBI Taxonomy" id="1614"/>
    <lineage>
        <taxon>Bacteria</taxon>
        <taxon>Bacillati</taxon>
        <taxon>Bacillota</taxon>
        <taxon>Bacilli</taxon>
        <taxon>Lactobacillales</taxon>
        <taxon>Lactobacillaceae</taxon>
        <taxon>Fructilactobacillus</taxon>
    </lineage>
</organism>
<dbReference type="Pfam" id="PF01225">
    <property type="entry name" value="Mur_ligase"/>
    <property type="match status" value="1"/>
</dbReference>
<protein>
    <recommendedName>
        <fullName evidence="10 11">UDP-N-acetylmuramoyl-tripeptide--D-alanyl-D-alanine ligase</fullName>
        <ecNumber evidence="10 11">6.3.2.10</ecNumber>
    </recommendedName>
    <alternativeName>
        <fullName evidence="10">D-alanyl-D-alanine-adding enzyme</fullName>
    </alternativeName>
</protein>
<dbReference type="SUPFAM" id="SSF63418">
    <property type="entry name" value="MurE/MurF N-terminal domain"/>
    <property type="match status" value="1"/>
</dbReference>
<evidence type="ECO:0000256" key="8">
    <source>
        <dbReference type="ARBA" id="ARBA00023306"/>
    </source>
</evidence>